<dbReference type="Proteomes" id="UP000219465">
    <property type="component" value="Unassembled WGS sequence"/>
</dbReference>
<accession>A0A286IES1</accession>
<dbReference type="RefSeq" id="WP_097108339.1">
    <property type="nucleotide sequence ID" value="NZ_OCPC01000004.1"/>
</dbReference>
<feature type="domain" description="Polysaccharide biosynthesis protein CapD-like" evidence="3">
    <location>
        <begin position="290"/>
        <end position="590"/>
    </location>
</feature>
<name>A0A286IES1_9HYPH</name>
<comment type="similarity">
    <text evidence="1">Belongs to the polysaccharide synthase family.</text>
</comment>
<evidence type="ECO:0000259" key="3">
    <source>
        <dbReference type="Pfam" id="PF02719"/>
    </source>
</evidence>
<dbReference type="InterPro" id="IPR051203">
    <property type="entry name" value="Polysaccharide_Synthase-Rel"/>
</dbReference>
<feature type="transmembrane region" description="Helical" evidence="2">
    <location>
        <begin position="49"/>
        <end position="72"/>
    </location>
</feature>
<proteinExistence type="inferred from homology"/>
<dbReference type="AlphaFoldDB" id="A0A286IES1"/>
<dbReference type="InterPro" id="IPR003869">
    <property type="entry name" value="Polysac_CapD-like"/>
</dbReference>
<reference evidence="5" key="1">
    <citation type="submission" date="2017-08" db="EMBL/GenBank/DDBJ databases">
        <authorList>
            <person name="Varghese N."/>
            <person name="Submissions S."/>
        </authorList>
    </citation>
    <scope>NUCLEOTIDE SEQUENCE [LARGE SCALE GENOMIC DNA]</scope>
    <source>
        <strain evidence="5">KCTC 23107</strain>
    </source>
</reference>
<organism evidence="4 5">
    <name type="scientific">Hoeflea halophila</name>
    <dbReference type="NCBI Taxonomy" id="714899"/>
    <lineage>
        <taxon>Bacteria</taxon>
        <taxon>Pseudomonadati</taxon>
        <taxon>Pseudomonadota</taxon>
        <taxon>Alphaproteobacteria</taxon>
        <taxon>Hyphomicrobiales</taxon>
        <taxon>Rhizobiaceae</taxon>
        <taxon>Hoeflea</taxon>
    </lineage>
</organism>
<evidence type="ECO:0000313" key="5">
    <source>
        <dbReference type="Proteomes" id="UP000219465"/>
    </source>
</evidence>
<protein>
    <submittedName>
        <fullName evidence="4">FlaA1/EpsC-like NDP-sugar epimerase</fullName>
    </submittedName>
</protein>
<keyword evidence="2" id="KW-0812">Transmembrane</keyword>
<keyword evidence="2" id="KW-1133">Transmembrane helix</keyword>
<evidence type="ECO:0000256" key="2">
    <source>
        <dbReference type="SAM" id="Phobius"/>
    </source>
</evidence>
<dbReference type="OrthoDB" id="9803111at2"/>
<dbReference type="InterPro" id="IPR036291">
    <property type="entry name" value="NAD(P)-bd_dom_sf"/>
</dbReference>
<dbReference type="Gene3D" id="3.40.50.720">
    <property type="entry name" value="NAD(P)-binding Rossmann-like Domain"/>
    <property type="match status" value="2"/>
</dbReference>
<dbReference type="Pfam" id="PF13727">
    <property type="entry name" value="CoA_binding_3"/>
    <property type="match status" value="1"/>
</dbReference>
<dbReference type="SUPFAM" id="SSF51735">
    <property type="entry name" value="NAD(P)-binding Rossmann-fold domains"/>
    <property type="match status" value="1"/>
</dbReference>
<gene>
    <name evidence="4" type="ORF">SAMN05877838_2743</name>
</gene>
<dbReference type="InterPro" id="IPR029063">
    <property type="entry name" value="SAM-dependent_MTases_sf"/>
</dbReference>
<dbReference type="Pfam" id="PF02719">
    <property type="entry name" value="Polysacc_synt_2"/>
    <property type="match status" value="1"/>
</dbReference>
<dbReference type="SUPFAM" id="SSF53335">
    <property type="entry name" value="S-adenosyl-L-methionine-dependent methyltransferases"/>
    <property type="match status" value="1"/>
</dbReference>
<keyword evidence="5" id="KW-1185">Reference proteome</keyword>
<dbReference type="EMBL" id="OCPC01000004">
    <property type="protein sequence ID" value="SOE17839.1"/>
    <property type="molecule type" value="Genomic_DNA"/>
</dbReference>
<sequence>MMRKVIHWLAARSRRSKQFILVMIDSILFSGAVWLAYSLRFNALYDPDINQVLLMLAAPAIGIPIMYAFGLYTSITRYVGEHALWTIFKAVALTAVFWAVVAYVARLEGSTLVPRTVLVLFWLLSLLLISGFRYVSRWLILEFTQEQTQRRNILVYGAGDAGRQIAATLKQSSNRITIHQVDDDPTMWGATIGGIRISNPADLERLIEKKGISEGIVTMRSANSARRAEVVERLSNLGLRVRILPAFVDIADGKHTVDLIRDVEIGDLLGRDAVPPDPVLMEANTRNKVVLVTGAGGSIGSELCRQLSTVGVSKLIMLDSSEFALYQIDRELASQSGLERVAVLGSVDDPALMRRIMREHAVETVFHAAAYKHVPLVEANPFEGIKNNVWGTSTVASAAYESDVEVFVLISTDKAVRPSSIMGASKRVAELIVQDFAEKAQKDGKAKVFCAVRFGNVIGSSGSVIPLFKEQIRRGGPITLTHSETTRYFMSIEEAAQLVIQAGSLARHNDARKQFPGRIFLLDMGQAVRIRDLAIKMVQLSNLTVSDASNPAGDIAMHEIGLRPGEKLHEELYFSVEAAKPTSHQKITVAAESAPEGLDIEEMMRELQDLTISEDRDRLLEFLRRVAGMGLEAG</sequence>
<dbReference type="PANTHER" id="PTHR43318">
    <property type="entry name" value="UDP-N-ACETYLGLUCOSAMINE 4,6-DEHYDRATASE"/>
    <property type="match status" value="1"/>
</dbReference>
<evidence type="ECO:0000313" key="4">
    <source>
        <dbReference type="EMBL" id="SOE17839.1"/>
    </source>
</evidence>
<feature type="transmembrane region" description="Helical" evidence="2">
    <location>
        <begin position="84"/>
        <end position="105"/>
    </location>
</feature>
<dbReference type="PANTHER" id="PTHR43318:SF1">
    <property type="entry name" value="POLYSACCHARIDE BIOSYNTHESIS PROTEIN EPSC-RELATED"/>
    <property type="match status" value="1"/>
</dbReference>
<keyword evidence="2" id="KW-0472">Membrane</keyword>
<dbReference type="CDD" id="cd05237">
    <property type="entry name" value="UDP_invert_4-6DH_SDR_e"/>
    <property type="match status" value="1"/>
</dbReference>
<evidence type="ECO:0000256" key="1">
    <source>
        <dbReference type="ARBA" id="ARBA00007430"/>
    </source>
</evidence>
<feature type="transmembrane region" description="Helical" evidence="2">
    <location>
        <begin position="117"/>
        <end position="135"/>
    </location>
</feature>
<feature type="transmembrane region" description="Helical" evidence="2">
    <location>
        <begin position="20"/>
        <end position="37"/>
    </location>
</feature>